<evidence type="ECO:0000256" key="6">
    <source>
        <dbReference type="ARBA" id="ARBA00022989"/>
    </source>
</evidence>
<keyword evidence="5 8" id="KW-0812">Transmembrane</keyword>
<dbReference type="InterPro" id="IPR003663">
    <property type="entry name" value="Sugar/inositol_transpt"/>
</dbReference>
<proteinExistence type="predicted"/>
<feature type="transmembrane region" description="Helical" evidence="8">
    <location>
        <begin position="346"/>
        <end position="367"/>
    </location>
</feature>
<dbReference type="GO" id="GO:0022857">
    <property type="term" value="F:transmembrane transporter activity"/>
    <property type="evidence" value="ECO:0007669"/>
    <property type="project" value="InterPro"/>
</dbReference>
<feature type="transmembrane region" description="Helical" evidence="8">
    <location>
        <begin position="112"/>
        <end position="132"/>
    </location>
</feature>
<dbReference type="AlphaFoldDB" id="A0A7R9J296"/>
<dbReference type="GO" id="GO:0005886">
    <property type="term" value="C:plasma membrane"/>
    <property type="evidence" value="ECO:0007669"/>
    <property type="project" value="UniProtKB-SubCell"/>
</dbReference>
<feature type="transmembrane region" description="Helical" evidence="8">
    <location>
        <begin position="379"/>
        <end position="403"/>
    </location>
</feature>
<dbReference type="PRINTS" id="PR00171">
    <property type="entry name" value="SUGRTRNSPORT"/>
</dbReference>
<gene>
    <name evidence="10" type="ORF">TCMB3V08_LOCUS3724</name>
</gene>
<dbReference type="FunFam" id="1.20.1250.20:FF:000218">
    <property type="entry name" value="facilitated trehalose transporter Tret1"/>
    <property type="match status" value="1"/>
</dbReference>
<organism evidence="10">
    <name type="scientific">Timema californicum</name>
    <name type="common">California timema</name>
    <name type="synonym">Walking stick</name>
    <dbReference type="NCBI Taxonomy" id="61474"/>
    <lineage>
        <taxon>Eukaryota</taxon>
        <taxon>Metazoa</taxon>
        <taxon>Ecdysozoa</taxon>
        <taxon>Arthropoda</taxon>
        <taxon>Hexapoda</taxon>
        <taxon>Insecta</taxon>
        <taxon>Pterygota</taxon>
        <taxon>Neoptera</taxon>
        <taxon>Polyneoptera</taxon>
        <taxon>Phasmatodea</taxon>
        <taxon>Timematodea</taxon>
        <taxon>Timematoidea</taxon>
        <taxon>Timematidae</taxon>
        <taxon>Timema</taxon>
    </lineage>
</organism>
<dbReference type="Gene3D" id="1.20.1250.20">
    <property type="entry name" value="MFS general substrate transporter like domains"/>
    <property type="match status" value="1"/>
</dbReference>
<dbReference type="Pfam" id="PF00083">
    <property type="entry name" value="Sugar_tr"/>
    <property type="match status" value="1"/>
</dbReference>
<evidence type="ECO:0000313" key="10">
    <source>
        <dbReference type="EMBL" id="CAD7571038.1"/>
    </source>
</evidence>
<keyword evidence="7 8" id="KW-0472">Membrane</keyword>
<dbReference type="PANTHER" id="PTHR48021:SF33">
    <property type="entry name" value="AT22075P-RELATED"/>
    <property type="match status" value="1"/>
</dbReference>
<feature type="transmembrane region" description="Helical" evidence="8">
    <location>
        <begin position="138"/>
        <end position="159"/>
    </location>
</feature>
<dbReference type="InterPro" id="IPR020846">
    <property type="entry name" value="MFS_dom"/>
</dbReference>
<evidence type="ECO:0000256" key="4">
    <source>
        <dbReference type="ARBA" id="ARBA00022597"/>
    </source>
</evidence>
<keyword evidence="6 8" id="KW-1133">Transmembrane helix</keyword>
<evidence type="ECO:0000256" key="3">
    <source>
        <dbReference type="ARBA" id="ARBA00022475"/>
    </source>
</evidence>
<evidence type="ECO:0000256" key="5">
    <source>
        <dbReference type="ARBA" id="ARBA00022692"/>
    </source>
</evidence>
<reference evidence="10" key="1">
    <citation type="submission" date="2020-11" db="EMBL/GenBank/DDBJ databases">
        <authorList>
            <person name="Tran Van P."/>
        </authorList>
    </citation>
    <scope>NUCLEOTIDE SEQUENCE</scope>
</reference>
<protein>
    <submittedName>
        <fullName evidence="10">(California timema) hypothetical protein</fullName>
    </submittedName>
</protein>
<feature type="transmembrane region" description="Helical" evidence="8">
    <location>
        <begin position="320"/>
        <end position="339"/>
    </location>
</feature>
<dbReference type="PROSITE" id="PS50850">
    <property type="entry name" value="MFS"/>
    <property type="match status" value="1"/>
</dbReference>
<dbReference type="EMBL" id="OE180314">
    <property type="protein sequence ID" value="CAD7571038.1"/>
    <property type="molecule type" value="Genomic_DNA"/>
</dbReference>
<dbReference type="PANTHER" id="PTHR48021">
    <property type="match status" value="1"/>
</dbReference>
<feature type="transmembrane region" description="Helical" evidence="8">
    <location>
        <begin position="199"/>
        <end position="216"/>
    </location>
</feature>
<feature type="transmembrane region" description="Helical" evidence="8">
    <location>
        <begin position="282"/>
        <end position="308"/>
    </location>
</feature>
<name>A0A7R9J296_TIMCA</name>
<evidence type="ECO:0000256" key="2">
    <source>
        <dbReference type="ARBA" id="ARBA00022448"/>
    </source>
</evidence>
<dbReference type="InterPro" id="IPR050549">
    <property type="entry name" value="MFS_Trehalose_Transporter"/>
</dbReference>
<evidence type="ECO:0000256" key="1">
    <source>
        <dbReference type="ARBA" id="ARBA00004651"/>
    </source>
</evidence>
<comment type="subcellular location">
    <subcellularLocation>
        <location evidence="1">Cell membrane</location>
        <topology evidence="1">Multi-pass membrane protein</topology>
    </subcellularLocation>
</comment>
<dbReference type="InterPro" id="IPR036259">
    <property type="entry name" value="MFS_trans_sf"/>
</dbReference>
<feature type="transmembrane region" description="Helical" evidence="8">
    <location>
        <begin position="43"/>
        <end position="63"/>
    </location>
</feature>
<feature type="transmembrane region" description="Helical" evidence="8">
    <location>
        <begin position="83"/>
        <end position="105"/>
    </location>
</feature>
<feature type="domain" description="Major facilitator superfamily (MFS) profile" evidence="9">
    <location>
        <begin position="39"/>
        <end position="470"/>
    </location>
</feature>
<keyword evidence="3" id="KW-1003">Cell membrane</keyword>
<dbReference type="InterPro" id="IPR005828">
    <property type="entry name" value="MFS_sugar_transport-like"/>
</dbReference>
<feature type="transmembrane region" description="Helical" evidence="8">
    <location>
        <begin position="171"/>
        <end position="193"/>
    </location>
</feature>
<sequence length="505" mass="56160">MRLSLIPFQTHCSTDKSEKCQGLNPGLLDRKPGTLTTRLQRRLTLGLLSFATGTVVGWSSPILPSLQSDYSPIGSPPITKESASWIGSSMCFGAFIGVPIYNYICNNYSRKLSGYLSAVPLVPSWLLVTFANSEVMLYIARFIAGLTLAAGGVFHPLYVAEISEDCVRGRLSASMMLMYNIGIVFFYLVGWYLPYTTTGYIGLTIVIIYLLVFTYVPETPYYLMSQGKILEAMNTLEWLRGNNNPTIEGEFESLSKRLKDVKANKSASLKDLFATRGSRKALMIGIGIIANSQLCGYFVVLVYSVNIFQEAESTMTPNSATILVGLLQLVGSSVSTFTVDHAGRRTLLILSNAFSAICLGVIGTYSYLKQSRDMREWGWIPVVCLSMFIVSNALGVSPLRFLIISEIFSIRTRGMANTVCICVMWVLIFLVTKFFVNISNLIGLHGCYWLFSLCCVLGWLFCYFFVPETKNRTLESILKELNGDSIVADLPRRKSFEDKQEQALI</sequence>
<feature type="transmembrane region" description="Helical" evidence="8">
    <location>
        <begin position="448"/>
        <end position="466"/>
    </location>
</feature>
<dbReference type="SUPFAM" id="SSF103473">
    <property type="entry name" value="MFS general substrate transporter"/>
    <property type="match status" value="1"/>
</dbReference>
<accession>A0A7R9J296</accession>
<evidence type="ECO:0000256" key="7">
    <source>
        <dbReference type="ARBA" id="ARBA00023136"/>
    </source>
</evidence>
<evidence type="ECO:0000256" key="8">
    <source>
        <dbReference type="SAM" id="Phobius"/>
    </source>
</evidence>
<keyword evidence="4" id="KW-0762">Sugar transport</keyword>
<feature type="transmembrane region" description="Helical" evidence="8">
    <location>
        <begin position="415"/>
        <end position="436"/>
    </location>
</feature>
<keyword evidence="2" id="KW-0813">Transport</keyword>
<evidence type="ECO:0000259" key="9">
    <source>
        <dbReference type="PROSITE" id="PS50850"/>
    </source>
</evidence>